<proteinExistence type="predicted"/>
<dbReference type="RefSeq" id="WP_126726466.1">
    <property type="nucleotide sequence ID" value="NZ_RYZH01000031.1"/>
</dbReference>
<dbReference type="Proteomes" id="UP000280296">
    <property type="component" value="Unassembled WGS sequence"/>
</dbReference>
<accession>A0A432MHR2</accession>
<evidence type="ECO:0000313" key="1">
    <source>
        <dbReference type="EMBL" id="RUL86468.1"/>
    </source>
</evidence>
<reference evidence="1 2" key="2">
    <citation type="submission" date="2019-01" db="EMBL/GenBank/DDBJ databases">
        <title>Tautonia sociabilis, a novel thermotolerant planctomycete of Isosphaeraceae family, isolated from a 4000 m deep subterranean habitat.</title>
        <authorList>
            <person name="Kovaleva O.L."/>
            <person name="Elcheninov A.G."/>
            <person name="Van Heerden E."/>
            <person name="Toshchakov S.V."/>
            <person name="Novikov A."/>
            <person name="Bonch-Osmolovskaya E.A."/>
            <person name="Kublanov I.V."/>
        </authorList>
    </citation>
    <scope>NUCLEOTIDE SEQUENCE [LARGE SCALE GENOMIC DNA]</scope>
    <source>
        <strain evidence="1 2">GM2012</strain>
    </source>
</reference>
<dbReference type="OrthoDB" id="281690at2"/>
<keyword evidence="2" id="KW-1185">Reference proteome</keyword>
<protein>
    <submittedName>
        <fullName evidence="1">Uncharacterized protein</fullName>
    </submittedName>
</protein>
<evidence type="ECO:0000313" key="2">
    <source>
        <dbReference type="Proteomes" id="UP000280296"/>
    </source>
</evidence>
<reference evidence="1 2" key="1">
    <citation type="submission" date="2018-12" db="EMBL/GenBank/DDBJ databases">
        <authorList>
            <person name="Toschakov S.V."/>
        </authorList>
    </citation>
    <scope>NUCLEOTIDE SEQUENCE [LARGE SCALE GENOMIC DNA]</scope>
    <source>
        <strain evidence="1 2">GM2012</strain>
    </source>
</reference>
<sequence>MSCPSDTSAAPATALNLPPEFEELTGMVEADLKAVAALLTRRAHERLLLTRREYRQLHRDLLSRLSEAVNETMAPLTAECR</sequence>
<name>A0A432MHR2_9BACT</name>
<comment type="caution">
    <text evidence="1">The sequence shown here is derived from an EMBL/GenBank/DDBJ whole genome shotgun (WGS) entry which is preliminary data.</text>
</comment>
<gene>
    <name evidence="1" type="ORF">TsocGM_15970</name>
</gene>
<organism evidence="1 2">
    <name type="scientific">Tautonia sociabilis</name>
    <dbReference type="NCBI Taxonomy" id="2080755"/>
    <lineage>
        <taxon>Bacteria</taxon>
        <taxon>Pseudomonadati</taxon>
        <taxon>Planctomycetota</taxon>
        <taxon>Planctomycetia</taxon>
        <taxon>Isosphaerales</taxon>
        <taxon>Isosphaeraceae</taxon>
        <taxon>Tautonia</taxon>
    </lineage>
</organism>
<dbReference type="EMBL" id="RYZH01000031">
    <property type="protein sequence ID" value="RUL86468.1"/>
    <property type="molecule type" value="Genomic_DNA"/>
</dbReference>
<dbReference type="AlphaFoldDB" id="A0A432MHR2"/>